<protein>
    <submittedName>
        <fullName evidence="3">Myocardial zonula adherens protein-like</fullName>
    </submittedName>
</protein>
<reference evidence="3" key="2">
    <citation type="submission" date="2025-09" db="UniProtKB">
        <authorList>
            <consortium name="Ensembl"/>
        </authorList>
    </citation>
    <scope>IDENTIFICATION</scope>
</reference>
<keyword evidence="4" id="KW-1185">Reference proteome</keyword>
<dbReference type="SUPFAM" id="SSF57997">
    <property type="entry name" value="Tropomyosin"/>
    <property type="match status" value="1"/>
</dbReference>
<dbReference type="PANTHER" id="PTHR23171:SF3">
    <property type="entry name" value="COILED-COIL DOMAIN-CONTAINING PROTEIN 68"/>
    <property type="match status" value="1"/>
</dbReference>
<sequence>MLQNGTAGAISTTTTTEIPDLNERRIRHLRLTLRPENSPKTQNESVNSGEKLVNGSRKKKNGLMQRERPPGRESPQQEDKHPMTNGIGRDQPAQHGSRVYGVVQSTGTSHQQEVMARESSVSHLRDEMRYIREVRDSLEKVRERMYGQFGGMQQSVQKLTQELKAANSHKRYLESEVRTRRVAMESFDHMNSSLISANIDLQKSLLESCQNRVGNRDEKKAVRSSLEKTEEKLKEMERQLAAAQATNQSLKNQVETSQEAKTQALKELSAQLQREYEEQLQEQQRKYREEIEALQAQLDDYMRRLEEAERNAQIAEAKIAERDQRITEVERLLNCMAQEKGDLIKKLCECEQRLHGLDQIDHADKAVAKQSEQLKDEAAELRERIKHLNDMVFSQQRKVKAMIEEVETLRAKVAQKDMFISELLDRIAIVECENNELGDKLKYFMSIQRASETKVATRDIGVGCDLPIRSEELPDVTPVQPSPISSAPRSSSRLNYSLLKYTPGQYSTMLRSSVVHTQETATSPTQTAPLSSSYVQTSHEDEDSKSPTGSELSSTTSPRARTSPSQIYTPFMKLMEMSSKMNID</sequence>
<dbReference type="Ensembl" id="ENSSANT00000014205.1">
    <property type="protein sequence ID" value="ENSSANP00000013306.1"/>
    <property type="gene ID" value="ENSSANG00000007096.1"/>
</dbReference>
<evidence type="ECO:0000256" key="1">
    <source>
        <dbReference type="SAM" id="Coils"/>
    </source>
</evidence>
<dbReference type="AlphaFoldDB" id="A0A671L5K6"/>
<dbReference type="GO" id="GO:0035556">
    <property type="term" value="P:intracellular signal transduction"/>
    <property type="evidence" value="ECO:0007669"/>
    <property type="project" value="TreeGrafter"/>
</dbReference>
<feature type="region of interest" description="Disordered" evidence="2">
    <location>
        <begin position="1"/>
        <end position="96"/>
    </location>
</feature>
<evidence type="ECO:0000256" key="2">
    <source>
        <dbReference type="SAM" id="MobiDB-lite"/>
    </source>
</evidence>
<dbReference type="PANTHER" id="PTHR23171">
    <property type="entry name" value="GDOWN1"/>
    <property type="match status" value="1"/>
</dbReference>
<feature type="compositionally biased region" description="Polar residues" evidence="2">
    <location>
        <begin position="513"/>
        <end position="537"/>
    </location>
</feature>
<feature type="coiled-coil region" evidence="1">
    <location>
        <begin position="364"/>
        <end position="391"/>
    </location>
</feature>
<evidence type="ECO:0000313" key="4">
    <source>
        <dbReference type="Proteomes" id="UP000472260"/>
    </source>
</evidence>
<feature type="compositionally biased region" description="Low complexity" evidence="2">
    <location>
        <begin position="553"/>
        <end position="565"/>
    </location>
</feature>
<dbReference type="Proteomes" id="UP000472260">
    <property type="component" value="Unassembled WGS sequence"/>
</dbReference>
<feature type="region of interest" description="Disordered" evidence="2">
    <location>
        <begin position="513"/>
        <end position="573"/>
    </location>
</feature>
<feature type="compositionally biased region" description="Polar residues" evidence="2">
    <location>
        <begin position="1"/>
        <end position="11"/>
    </location>
</feature>
<feature type="coiled-coil region" evidence="1">
    <location>
        <begin position="219"/>
        <end position="325"/>
    </location>
</feature>
<name>A0A671L5K6_9TELE</name>
<feature type="compositionally biased region" description="Basic and acidic residues" evidence="2">
    <location>
        <begin position="65"/>
        <end position="82"/>
    </location>
</feature>
<accession>A0A671L5K6</accession>
<dbReference type="InterPro" id="IPR051375">
    <property type="entry name" value="Tuftelin_GRINL1A/MYZAP/CCD68"/>
</dbReference>
<organism evidence="3 4">
    <name type="scientific">Sinocyclocheilus anshuiensis</name>
    <dbReference type="NCBI Taxonomy" id="1608454"/>
    <lineage>
        <taxon>Eukaryota</taxon>
        <taxon>Metazoa</taxon>
        <taxon>Chordata</taxon>
        <taxon>Craniata</taxon>
        <taxon>Vertebrata</taxon>
        <taxon>Euteleostomi</taxon>
        <taxon>Actinopterygii</taxon>
        <taxon>Neopterygii</taxon>
        <taxon>Teleostei</taxon>
        <taxon>Ostariophysi</taxon>
        <taxon>Cypriniformes</taxon>
        <taxon>Cyprinidae</taxon>
        <taxon>Cyprininae</taxon>
        <taxon>Sinocyclocheilus</taxon>
    </lineage>
</organism>
<reference evidence="3" key="1">
    <citation type="submission" date="2025-08" db="UniProtKB">
        <authorList>
            <consortium name="Ensembl"/>
        </authorList>
    </citation>
    <scope>IDENTIFICATION</scope>
</reference>
<feature type="compositionally biased region" description="Polar residues" evidence="2">
    <location>
        <begin position="38"/>
        <end position="48"/>
    </location>
</feature>
<proteinExistence type="predicted"/>
<keyword evidence="1" id="KW-0175">Coiled coil</keyword>
<gene>
    <name evidence="3" type="primary">LOC107695342</name>
</gene>
<evidence type="ECO:0000313" key="3">
    <source>
        <dbReference type="Ensembl" id="ENSSANP00000013306.1"/>
    </source>
</evidence>